<dbReference type="GO" id="GO:0004660">
    <property type="term" value="F:protein farnesyltransferase activity"/>
    <property type="evidence" value="ECO:0007669"/>
    <property type="project" value="UniProtKB-EC"/>
</dbReference>
<evidence type="ECO:0000256" key="6">
    <source>
        <dbReference type="ARBA" id="ARBA00022679"/>
    </source>
</evidence>
<dbReference type="GO" id="GO:0005965">
    <property type="term" value="C:protein farnesyltransferase complex"/>
    <property type="evidence" value="ECO:0007669"/>
    <property type="project" value="TreeGrafter"/>
</dbReference>
<proteinExistence type="inferred from homology"/>
<dbReference type="EMBL" id="HBUF01360193">
    <property type="protein sequence ID" value="CAG6720262.1"/>
    <property type="molecule type" value="Transcribed_RNA"/>
</dbReference>
<evidence type="ECO:0000256" key="2">
    <source>
        <dbReference type="ARBA" id="ARBA00006734"/>
    </source>
</evidence>
<accession>A0A8D8V9C1</accession>
<evidence type="ECO:0000256" key="11">
    <source>
        <dbReference type="ARBA" id="ARBA00042436"/>
    </source>
</evidence>
<dbReference type="PANTHER" id="PTHR11129:SF1">
    <property type="entry name" value="PROTEIN FARNESYLTRANSFERASE_GERANYLGERANYLTRANSFERASE TYPE-1 SUBUNIT ALPHA"/>
    <property type="match status" value="1"/>
</dbReference>
<sequence length="371" mass="43069">MSDSSSSDEDNNEIWVYYKNRKDWQDLHPIPQNDGPTPVVSIAYSQKFTDIYDFFRAVVNAGEKSERALALTADAIIMNPANYTVWQYRREILKALNKDLHEELKYIGDKIKEYSKNYQVWRHRQIIVEWLGKPDEELELTALILAQDAKNYHAWQHRQWVISTFNLFSDELEYIESLISHDVRNNSAWTQRYFVINHTTQFTPEVVTREIEYCREKILIAPKNESPWNYLRGVLLHADQGLQDPRVVSWCEELYSSQCTSRHLLGYLIDVAVEGIQSGDQSGLERAQQMCKDLATTYDRIRRTYWEYVGRTIAQSINQDANPSGESGSRNKNEAVSTNEQGDVLAVSPKETVFNHNEESKPEANCTEKLT</sequence>
<reference evidence="15" key="1">
    <citation type="submission" date="2021-05" db="EMBL/GenBank/DDBJ databases">
        <authorList>
            <person name="Alioto T."/>
            <person name="Alioto T."/>
            <person name="Gomez Garrido J."/>
        </authorList>
    </citation>
    <scope>NUCLEOTIDE SEQUENCE</scope>
</reference>
<dbReference type="Gene3D" id="1.25.40.120">
    <property type="entry name" value="Protein prenylyltransferase"/>
    <property type="match status" value="1"/>
</dbReference>
<evidence type="ECO:0000256" key="13">
    <source>
        <dbReference type="ARBA" id="ARBA00043219"/>
    </source>
</evidence>
<feature type="compositionally biased region" description="Polar residues" evidence="14">
    <location>
        <begin position="317"/>
        <end position="341"/>
    </location>
</feature>
<comment type="cofactor">
    <cofactor evidence="1">
        <name>Mg(2+)</name>
        <dbReference type="ChEBI" id="CHEBI:18420"/>
    </cofactor>
</comment>
<dbReference type="AlphaFoldDB" id="A0A8D8V9C1"/>
<evidence type="ECO:0000256" key="3">
    <source>
        <dbReference type="ARBA" id="ARBA00012700"/>
    </source>
</evidence>
<evidence type="ECO:0000256" key="14">
    <source>
        <dbReference type="SAM" id="MobiDB-lite"/>
    </source>
</evidence>
<dbReference type="EC" id="2.5.1.59" evidence="3"/>
<keyword evidence="5" id="KW-0637">Prenyltransferase</keyword>
<keyword evidence="7" id="KW-0677">Repeat</keyword>
<dbReference type="GO" id="GO:0004662">
    <property type="term" value="F:CAAX-protein geranylgeranyltransferase activity"/>
    <property type="evidence" value="ECO:0007669"/>
    <property type="project" value="UniProtKB-EC"/>
</dbReference>
<keyword evidence="8" id="KW-0460">Magnesium</keyword>
<name>A0A8D8V9C1_9HEMI</name>
<dbReference type="Pfam" id="PF01239">
    <property type="entry name" value="PPTA"/>
    <property type="match status" value="5"/>
</dbReference>
<dbReference type="GO" id="GO:0005953">
    <property type="term" value="C:CAAX-protein geranylgeranyltransferase complex"/>
    <property type="evidence" value="ECO:0007669"/>
    <property type="project" value="TreeGrafter"/>
</dbReference>
<organism evidence="15">
    <name type="scientific">Cacopsylla melanoneura</name>
    <dbReference type="NCBI Taxonomy" id="428564"/>
    <lineage>
        <taxon>Eukaryota</taxon>
        <taxon>Metazoa</taxon>
        <taxon>Ecdysozoa</taxon>
        <taxon>Arthropoda</taxon>
        <taxon>Hexapoda</taxon>
        <taxon>Insecta</taxon>
        <taxon>Pterygota</taxon>
        <taxon>Neoptera</taxon>
        <taxon>Paraneoptera</taxon>
        <taxon>Hemiptera</taxon>
        <taxon>Sternorrhyncha</taxon>
        <taxon>Psylloidea</taxon>
        <taxon>Psyllidae</taxon>
        <taxon>Psyllinae</taxon>
        <taxon>Cacopsylla</taxon>
    </lineage>
</organism>
<protein>
    <recommendedName>
        <fullName evidence="9">Protein farnesyltransferase/geranylgeranyltransferase type-1 subunit alpha</fullName>
        <ecNumber evidence="4">2.5.1.58</ecNumber>
        <ecNumber evidence="3">2.5.1.59</ecNumber>
    </recommendedName>
    <alternativeName>
        <fullName evidence="12">CAAX farnesyltransferase subunit alpha</fullName>
    </alternativeName>
    <alternativeName>
        <fullName evidence="11">FTase-alpha</fullName>
    </alternativeName>
    <alternativeName>
        <fullName evidence="10">Ras proteins prenyltransferase subunit alpha</fullName>
    </alternativeName>
    <alternativeName>
        <fullName evidence="13">Type I protein geranyl-geranyltransferase subunit alpha</fullName>
    </alternativeName>
</protein>
<evidence type="ECO:0000256" key="12">
    <source>
        <dbReference type="ARBA" id="ARBA00043086"/>
    </source>
</evidence>
<evidence type="ECO:0000256" key="9">
    <source>
        <dbReference type="ARBA" id="ARBA00040965"/>
    </source>
</evidence>
<dbReference type="InterPro" id="IPR002088">
    <property type="entry name" value="Prenyl_trans_a"/>
</dbReference>
<dbReference type="PANTHER" id="PTHR11129">
    <property type="entry name" value="PROTEIN FARNESYLTRANSFERASE ALPHA SUBUNIT/RAB GERANYLGERANYL TRANSFERASE ALPHA SUBUNIT"/>
    <property type="match status" value="1"/>
</dbReference>
<dbReference type="SUPFAM" id="SSF48439">
    <property type="entry name" value="Protein prenylyltransferase"/>
    <property type="match status" value="1"/>
</dbReference>
<evidence type="ECO:0000256" key="7">
    <source>
        <dbReference type="ARBA" id="ARBA00022737"/>
    </source>
</evidence>
<dbReference type="EC" id="2.5.1.58" evidence="4"/>
<dbReference type="EMBL" id="HBUF01360194">
    <property type="protein sequence ID" value="CAG6720263.1"/>
    <property type="molecule type" value="Transcribed_RNA"/>
</dbReference>
<evidence type="ECO:0000256" key="10">
    <source>
        <dbReference type="ARBA" id="ARBA00041392"/>
    </source>
</evidence>
<evidence type="ECO:0000256" key="8">
    <source>
        <dbReference type="ARBA" id="ARBA00022842"/>
    </source>
</evidence>
<feature type="region of interest" description="Disordered" evidence="14">
    <location>
        <begin position="317"/>
        <end position="371"/>
    </location>
</feature>
<evidence type="ECO:0000256" key="5">
    <source>
        <dbReference type="ARBA" id="ARBA00022602"/>
    </source>
</evidence>
<evidence type="ECO:0000256" key="4">
    <source>
        <dbReference type="ARBA" id="ARBA00012702"/>
    </source>
</evidence>
<evidence type="ECO:0000313" key="15">
    <source>
        <dbReference type="EMBL" id="CAG6720263.1"/>
    </source>
</evidence>
<keyword evidence="6 15" id="KW-0808">Transferase</keyword>
<evidence type="ECO:0000256" key="1">
    <source>
        <dbReference type="ARBA" id="ARBA00001946"/>
    </source>
</evidence>
<dbReference type="PROSITE" id="PS51147">
    <property type="entry name" value="PFTA"/>
    <property type="match status" value="5"/>
</dbReference>
<comment type="similarity">
    <text evidence="2">Belongs to the protein prenyltransferase subunit alpha family.</text>
</comment>